<dbReference type="AlphaFoldDB" id="A0A9Q1I041"/>
<accession>A0A9Q1I041</accession>
<sequence>MVEYLWSNRDPVHQCILSAAKQTWTDGCGDCVLDGQTDVRIGFRMNRQTDELSFGQTDVRIVFWTHRQTDVRTVFWTDGI</sequence>
<evidence type="ECO:0000313" key="2">
    <source>
        <dbReference type="Proteomes" id="UP001152803"/>
    </source>
</evidence>
<organism evidence="1 2">
    <name type="scientific">Conger conger</name>
    <name type="common">Conger eel</name>
    <name type="synonym">Muraena conger</name>
    <dbReference type="NCBI Taxonomy" id="82655"/>
    <lineage>
        <taxon>Eukaryota</taxon>
        <taxon>Metazoa</taxon>
        <taxon>Chordata</taxon>
        <taxon>Craniata</taxon>
        <taxon>Vertebrata</taxon>
        <taxon>Euteleostomi</taxon>
        <taxon>Actinopterygii</taxon>
        <taxon>Neopterygii</taxon>
        <taxon>Teleostei</taxon>
        <taxon>Anguilliformes</taxon>
        <taxon>Congridae</taxon>
        <taxon>Conger</taxon>
    </lineage>
</organism>
<keyword evidence="2" id="KW-1185">Reference proteome</keyword>
<reference evidence="1" key="1">
    <citation type="journal article" date="2023" name="Science">
        <title>Genome structures resolve the early diversification of teleost fishes.</title>
        <authorList>
            <person name="Parey E."/>
            <person name="Louis A."/>
            <person name="Montfort J."/>
            <person name="Bouchez O."/>
            <person name="Roques C."/>
            <person name="Iampietro C."/>
            <person name="Lluch J."/>
            <person name="Castinel A."/>
            <person name="Donnadieu C."/>
            <person name="Desvignes T."/>
            <person name="Floi Bucao C."/>
            <person name="Jouanno E."/>
            <person name="Wen M."/>
            <person name="Mejri S."/>
            <person name="Dirks R."/>
            <person name="Jansen H."/>
            <person name="Henkel C."/>
            <person name="Chen W.J."/>
            <person name="Zahm M."/>
            <person name="Cabau C."/>
            <person name="Klopp C."/>
            <person name="Thompson A.W."/>
            <person name="Robinson-Rechavi M."/>
            <person name="Braasch I."/>
            <person name="Lecointre G."/>
            <person name="Bobe J."/>
            <person name="Postlethwait J.H."/>
            <person name="Berthelot C."/>
            <person name="Roest Crollius H."/>
            <person name="Guiguen Y."/>
        </authorList>
    </citation>
    <scope>NUCLEOTIDE SEQUENCE</scope>
    <source>
        <strain evidence="1">Concon-B</strain>
    </source>
</reference>
<dbReference type="EMBL" id="JAFJMO010000005">
    <property type="protein sequence ID" value="KAJ8275509.1"/>
    <property type="molecule type" value="Genomic_DNA"/>
</dbReference>
<name>A0A9Q1I041_CONCO</name>
<protein>
    <submittedName>
        <fullName evidence="1">Uncharacterized protein</fullName>
    </submittedName>
</protein>
<proteinExistence type="predicted"/>
<evidence type="ECO:0000313" key="1">
    <source>
        <dbReference type="EMBL" id="KAJ8275509.1"/>
    </source>
</evidence>
<comment type="caution">
    <text evidence="1">The sequence shown here is derived from an EMBL/GenBank/DDBJ whole genome shotgun (WGS) entry which is preliminary data.</text>
</comment>
<dbReference type="Proteomes" id="UP001152803">
    <property type="component" value="Unassembled WGS sequence"/>
</dbReference>
<gene>
    <name evidence="1" type="ORF">COCON_G00072610</name>
</gene>